<dbReference type="EMBL" id="CAJNRE010020256">
    <property type="protein sequence ID" value="CAF2225585.1"/>
    <property type="molecule type" value="Genomic_DNA"/>
</dbReference>
<organism evidence="7 9">
    <name type="scientific">Rotaria magnacalcarata</name>
    <dbReference type="NCBI Taxonomy" id="392030"/>
    <lineage>
        <taxon>Eukaryota</taxon>
        <taxon>Metazoa</taxon>
        <taxon>Spiralia</taxon>
        <taxon>Gnathifera</taxon>
        <taxon>Rotifera</taxon>
        <taxon>Eurotatoria</taxon>
        <taxon>Bdelloidea</taxon>
        <taxon>Philodinida</taxon>
        <taxon>Philodinidae</taxon>
        <taxon>Rotaria</taxon>
    </lineage>
</organism>
<protein>
    <submittedName>
        <fullName evidence="7">Uncharacterized protein</fullName>
    </submittedName>
</protein>
<dbReference type="InterPro" id="IPR006696">
    <property type="entry name" value="DUF423"/>
</dbReference>
<dbReference type="PANTHER" id="PTHR43461">
    <property type="entry name" value="TRANSMEMBRANE PROTEIN 256"/>
    <property type="match status" value="1"/>
</dbReference>
<evidence type="ECO:0000256" key="3">
    <source>
        <dbReference type="ARBA" id="ARBA00022692"/>
    </source>
</evidence>
<gene>
    <name evidence="7" type="ORF">MBJ925_LOCUS36609</name>
    <name evidence="8" type="ORF">SMN809_LOCUS37579</name>
</gene>
<dbReference type="Pfam" id="PF04241">
    <property type="entry name" value="DUF423"/>
    <property type="match status" value="1"/>
</dbReference>
<accession>A0A816ZPX2</accession>
<comment type="similarity">
    <text evidence="2">Belongs to the TMEM256 family.</text>
</comment>
<dbReference type="Proteomes" id="UP000676336">
    <property type="component" value="Unassembled WGS sequence"/>
</dbReference>
<comment type="caution">
    <text evidence="7">The sequence shown here is derived from an EMBL/GenBank/DDBJ whole genome shotgun (WGS) entry which is preliminary data.</text>
</comment>
<dbReference type="PANTHER" id="PTHR43461:SF1">
    <property type="entry name" value="TRANSMEMBRANE PROTEIN 256"/>
    <property type="match status" value="1"/>
</dbReference>
<dbReference type="GO" id="GO:0016020">
    <property type="term" value="C:membrane"/>
    <property type="evidence" value="ECO:0007669"/>
    <property type="project" value="UniProtKB-SubCell"/>
</dbReference>
<evidence type="ECO:0000256" key="6">
    <source>
        <dbReference type="SAM" id="Phobius"/>
    </source>
</evidence>
<evidence type="ECO:0000256" key="5">
    <source>
        <dbReference type="ARBA" id="ARBA00023136"/>
    </source>
</evidence>
<keyword evidence="3 6" id="KW-0812">Transmembrane</keyword>
<feature type="transmembrane region" description="Helical" evidence="6">
    <location>
        <begin position="56"/>
        <end position="78"/>
    </location>
</feature>
<comment type="subcellular location">
    <subcellularLocation>
        <location evidence="1">Membrane</location>
        <topology evidence="1">Multi-pass membrane protein</topology>
    </subcellularLocation>
</comment>
<keyword evidence="5 6" id="KW-0472">Membrane</keyword>
<feature type="transmembrane region" description="Helical" evidence="6">
    <location>
        <begin position="146"/>
        <end position="163"/>
    </location>
</feature>
<evidence type="ECO:0000313" key="9">
    <source>
        <dbReference type="Proteomes" id="UP000663824"/>
    </source>
</evidence>
<name>A0A816ZPX2_9BILA</name>
<evidence type="ECO:0000256" key="2">
    <source>
        <dbReference type="ARBA" id="ARBA00006208"/>
    </source>
</evidence>
<feature type="transmembrane region" description="Helical" evidence="6">
    <location>
        <begin position="115"/>
        <end position="134"/>
    </location>
</feature>
<evidence type="ECO:0000313" key="7">
    <source>
        <dbReference type="EMBL" id="CAF2225585.1"/>
    </source>
</evidence>
<evidence type="ECO:0000256" key="4">
    <source>
        <dbReference type="ARBA" id="ARBA00022989"/>
    </source>
</evidence>
<sequence>MDSPIIRDVARWTNSFFKSIGIKPLHPPPPPPPPPPPVVLAKSIISGLNLSPVAKNFVRCAGLSGTLAICLGVYGAHVLKDNNQEELRRLFQMAQTYHLLHSVALLALPLVSRPILTGSLFLSGLAFFCGPMYFHAIRNDPRFRLVTPYGGLLLIAGWLSIIIF</sequence>
<evidence type="ECO:0000313" key="8">
    <source>
        <dbReference type="EMBL" id="CAF4564230.1"/>
    </source>
</evidence>
<dbReference type="Proteomes" id="UP000663824">
    <property type="component" value="Unassembled WGS sequence"/>
</dbReference>
<reference evidence="7" key="1">
    <citation type="submission" date="2021-02" db="EMBL/GenBank/DDBJ databases">
        <authorList>
            <person name="Nowell W R."/>
        </authorList>
    </citation>
    <scope>NUCLEOTIDE SEQUENCE</scope>
</reference>
<proteinExistence type="inferred from homology"/>
<keyword evidence="4 6" id="KW-1133">Transmembrane helix</keyword>
<dbReference type="SUPFAM" id="SSF101447">
    <property type="entry name" value="Formin homology 2 domain (FH2 domain)"/>
    <property type="match status" value="1"/>
</dbReference>
<evidence type="ECO:0000256" key="1">
    <source>
        <dbReference type="ARBA" id="ARBA00004141"/>
    </source>
</evidence>
<dbReference type="EMBL" id="CAJOBI010095800">
    <property type="protein sequence ID" value="CAF4564230.1"/>
    <property type="molecule type" value="Genomic_DNA"/>
</dbReference>
<dbReference type="AlphaFoldDB" id="A0A816ZPX2"/>